<keyword evidence="3" id="KW-1185">Reference proteome</keyword>
<proteinExistence type="predicted"/>
<feature type="domain" description="VOC" evidence="1">
    <location>
        <begin position="2"/>
        <end position="128"/>
    </location>
</feature>
<sequence>MKLEHSAVYVNDLESMKEFYQEYFGAMANEKYRNPKTGLETYFLSFKNGDSRLELMTRPEIVSQDKALFRTGLTHLAFSTGSESQVDDLTNSLKAAGYTVISGPRRTGDGYYESCILDPEGNQIEITS</sequence>
<gene>
    <name evidence="2" type="ORF">CBF35_03480</name>
</gene>
<dbReference type="InterPro" id="IPR037523">
    <property type="entry name" value="VOC_core"/>
</dbReference>
<evidence type="ECO:0000313" key="3">
    <source>
        <dbReference type="Proteomes" id="UP000287239"/>
    </source>
</evidence>
<dbReference type="SUPFAM" id="SSF54593">
    <property type="entry name" value="Glyoxalase/Bleomycin resistance protein/Dihydroxybiphenyl dioxygenase"/>
    <property type="match status" value="1"/>
</dbReference>
<dbReference type="RefSeq" id="WP_126778599.1">
    <property type="nucleotide sequence ID" value="NZ_NGJU01000004.1"/>
</dbReference>
<dbReference type="Gene3D" id="3.10.180.10">
    <property type="entry name" value="2,3-Dihydroxybiphenyl 1,2-Dioxygenase, domain 1"/>
    <property type="match status" value="1"/>
</dbReference>
<protein>
    <submittedName>
        <fullName evidence="2">Glyoxalase</fullName>
    </submittedName>
</protein>
<comment type="caution">
    <text evidence="2">The sequence shown here is derived from an EMBL/GenBank/DDBJ whole genome shotgun (WGS) entry which is preliminary data.</text>
</comment>
<dbReference type="PANTHER" id="PTHR36113:SF1">
    <property type="entry name" value="GLYOXALASE_BLEOMYCIN RESISTANCE PROTEIN_DIOXYGENASE"/>
    <property type="match status" value="1"/>
</dbReference>
<dbReference type="Pfam" id="PF00903">
    <property type="entry name" value="Glyoxalase"/>
    <property type="match status" value="1"/>
</dbReference>
<dbReference type="Proteomes" id="UP000287239">
    <property type="component" value="Unassembled WGS sequence"/>
</dbReference>
<reference evidence="2 3" key="1">
    <citation type="submission" date="2017-05" db="EMBL/GenBank/DDBJ databases">
        <title>Vagococcus spp. assemblies.</title>
        <authorList>
            <person name="Gulvik C.A."/>
        </authorList>
    </citation>
    <scope>NUCLEOTIDE SEQUENCE [LARGE SCALE GENOMIC DNA]</scope>
    <source>
        <strain evidence="2 3">NCFB 2777</strain>
    </source>
</reference>
<dbReference type="InterPro" id="IPR051332">
    <property type="entry name" value="Fosfomycin_Res_Enzymes"/>
</dbReference>
<dbReference type="GeneID" id="98567418"/>
<dbReference type="InterPro" id="IPR004360">
    <property type="entry name" value="Glyas_Fos-R_dOase_dom"/>
</dbReference>
<accession>A0A429ZTM8</accession>
<dbReference type="PANTHER" id="PTHR36113">
    <property type="entry name" value="LYASE, PUTATIVE-RELATED-RELATED"/>
    <property type="match status" value="1"/>
</dbReference>
<dbReference type="InterPro" id="IPR029068">
    <property type="entry name" value="Glyas_Bleomycin-R_OHBP_Dase"/>
</dbReference>
<dbReference type="OrthoDB" id="9789012at2"/>
<dbReference type="PROSITE" id="PS51819">
    <property type="entry name" value="VOC"/>
    <property type="match status" value="1"/>
</dbReference>
<dbReference type="EMBL" id="NGJU01000004">
    <property type="protein sequence ID" value="RST96999.1"/>
    <property type="molecule type" value="Genomic_DNA"/>
</dbReference>
<evidence type="ECO:0000313" key="2">
    <source>
        <dbReference type="EMBL" id="RST96999.1"/>
    </source>
</evidence>
<dbReference type="AlphaFoldDB" id="A0A429ZTM8"/>
<name>A0A429ZTM8_9ENTE</name>
<organism evidence="2 3">
    <name type="scientific">Vagococcus salmoninarum</name>
    <dbReference type="NCBI Taxonomy" id="2739"/>
    <lineage>
        <taxon>Bacteria</taxon>
        <taxon>Bacillati</taxon>
        <taxon>Bacillota</taxon>
        <taxon>Bacilli</taxon>
        <taxon>Lactobacillales</taxon>
        <taxon>Enterococcaceae</taxon>
        <taxon>Vagococcus</taxon>
    </lineage>
</organism>
<evidence type="ECO:0000259" key="1">
    <source>
        <dbReference type="PROSITE" id="PS51819"/>
    </source>
</evidence>